<dbReference type="RefSeq" id="WP_038848208.1">
    <property type="nucleotide sequence ID" value="NZ_ASGY01000146.1"/>
</dbReference>
<reference evidence="1 2" key="1">
    <citation type="journal article" date="2013" name="Genome Announc.">
        <title>Draft Genome Sequence of Pseudomonas fluorescens LMG 5329, a White Line-Inducing Principle-Producing Bioindicator for the Mushroom Pathogen Pseudomonas tolaasii.</title>
        <authorList>
            <person name="Ghequire M.G."/>
            <person name="Rokni-Zadeh H."/>
            <person name="Zarrineh P."/>
            <person name="De Mot R."/>
        </authorList>
    </citation>
    <scope>NUCLEOTIDE SEQUENCE [LARGE SCALE GENOMIC DNA]</scope>
    <source>
        <strain evidence="1 2">LMG 5329</strain>
    </source>
</reference>
<comment type="caution">
    <text evidence="1">The sequence shown here is derived from an EMBL/GenBank/DDBJ whole genome shotgun (WGS) entry which is preliminary data.</text>
</comment>
<sequence length="71" mass="8408">MSAAEKLDFHITPGAWFRQDLLYPVFGLSTEAVRKYRTRGLWLEGKHWRYDPANVIVYNRAAIEHWMEGKL</sequence>
<name>A0A0A1YZA0_PSEFL</name>
<evidence type="ECO:0000313" key="1">
    <source>
        <dbReference type="EMBL" id="KGE66186.1"/>
    </source>
</evidence>
<proteinExistence type="predicted"/>
<dbReference type="GO" id="GO:0003677">
    <property type="term" value="F:DNA binding"/>
    <property type="evidence" value="ECO:0007669"/>
    <property type="project" value="UniProtKB-KW"/>
</dbReference>
<dbReference type="Pfam" id="PF06806">
    <property type="entry name" value="DUF1233"/>
    <property type="match status" value="1"/>
</dbReference>
<dbReference type="EMBL" id="ASGY01000146">
    <property type="protein sequence ID" value="KGE66186.1"/>
    <property type="molecule type" value="Genomic_DNA"/>
</dbReference>
<accession>A0A0A1YZA0</accession>
<dbReference type="Gene3D" id="1.10.1660.60">
    <property type="entry name" value="Putative excisionased domain DUF1233"/>
    <property type="match status" value="1"/>
</dbReference>
<protein>
    <submittedName>
        <fullName evidence="1">DNA-binding protein</fullName>
    </submittedName>
</protein>
<dbReference type="OrthoDB" id="8779418at2"/>
<evidence type="ECO:0000313" key="2">
    <source>
        <dbReference type="Proteomes" id="UP000030060"/>
    </source>
</evidence>
<organism evidence="1 2">
    <name type="scientific">Pseudomonas fluorescens LMG 5329</name>
    <dbReference type="NCBI Taxonomy" id="1324332"/>
    <lineage>
        <taxon>Bacteria</taxon>
        <taxon>Pseudomonadati</taxon>
        <taxon>Pseudomonadota</taxon>
        <taxon>Gammaproteobacteria</taxon>
        <taxon>Pseudomonadales</taxon>
        <taxon>Pseudomonadaceae</taxon>
        <taxon>Pseudomonas</taxon>
    </lineage>
</organism>
<dbReference type="Proteomes" id="UP000030060">
    <property type="component" value="Unassembled WGS sequence"/>
</dbReference>
<dbReference type="InterPro" id="IPR038146">
    <property type="entry name" value="933W_put_Xis_sf"/>
</dbReference>
<dbReference type="AlphaFoldDB" id="A0A0A1YZA0"/>
<keyword evidence="1" id="KW-0238">DNA-binding</keyword>
<gene>
    <name evidence="1" type="ORF">K814_0119910</name>
</gene>
<dbReference type="InterPro" id="IPR009634">
    <property type="entry name" value="Put_exci"/>
</dbReference>